<dbReference type="InterPro" id="IPR016181">
    <property type="entry name" value="Acyl_CoA_acyltransferase"/>
</dbReference>
<organism evidence="2 3">
    <name type="scientific">Flexibacter flexilis DSM 6793</name>
    <dbReference type="NCBI Taxonomy" id="927664"/>
    <lineage>
        <taxon>Bacteria</taxon>
        <taxon>Pseudomonadati</taxon>
        <taxon>Bacteroidota</taxon>
        <taxon>Cytophagia</taxon>
        <taxon>Cytophagales</taxon>
        <taxon>Flexibacteraceae</taxon>
        <taxon>Flexibacter</taxon>
    </lineage>
</organism>
<dbReference type="CDD" id="cd04301">
    <property type="entry name" value="NAT_SF"/>
    <property type="match status" value="1"/>
</dbReference>
<dbReference type="Gene3D" id="3.40.630.30">
    <property type="match status" value="1"/>
</dbReference>
<gene>
    <name evidence="2" type="ORF">SAMN05421780_10188</name>
</gene>
<reference evidence="2 3" key="1">
    <citation type="submission" date="2016-10" db="EMBL/GenBank/DDBJ databases">
        <authorList>
            <person name="de Groot N.N."/>
        </authorList>
    </citation>
    <scope>NUCLEOTIDE SEQUENCE [LARGE SCALE GENOMIC DNA]</scope>
    <source>
        <strain evidence="2 3">DSM 6793</strain>
    </source>
</reference>
<sequence length="267" mass="30056">MLLPTSPLLMNSETRLMEANMWAYMACIPSQIETVQLLQNQEFWLMNARVADAAYNFVTHTRNITPPSIEKALAVFSENQWPFGWWISPSDTPAHLPQQLTHYGLRCTDITLGMSISLENLSLWHENAPTLQIQRVSNALQLTDFITVVSAFHQPQATQIYYQNAAQVILHPNQTEINLMVGYQDEKPVSALYLYLDKYSQTAGIYSVSTLPAFRNKGFATLLTCHALHYAKGLGYKIGVLQATDAALSMYQRLGFKICCEVIAFGV</sequence>
<keyword evidence="2" id="KW-0808">Transferase</keyword>
<dbReference type="EMBL" id="FOLE01000001">
    <property type="protein sequence ID" value="SFB72011.1"/>
    <property type="molecule type" value="Genomic_DNA"/>
</dbReference>
<dbReference type="PROSITE" id="PS51186">
    <property type="entry name" value="GNAT"/>
    <property type="match status" value="1"/>
</dbReference>
<dbReference type="Pfam" id="PF00583">
    <property type="entry name" value="Acetyltransf_1"/>
    <property type="match status" value="1"/>
</dbReference>
<protein>
    <submittedName>
        <fullName evidence="2">Acetyltransferase (GNAT) domain-containing protein</fullName>
    </submittedName>
</protein>
<name>A0A1I1DAP7_9BACT</name>
<proteinExistence type="predicted"/>
<keyword evidence="3" id="KW-1185">Reference proteome</keyword>
<dbReference type="GO" id="GO:0016747">
    <property type="term" value="F:acyltransferase activity, transferring groups other than amino-acyl groups"/>
    <property type="evidence" value="ECO:0007669"/>
    <property type="project" value="InterPro"/>
</dbReference>
<dbReference type="SUPFAM" id="SSF55729">
    <property type="entry name" value="Acyl-CoA N-acyltransferases (Nat)"/>
    <property type="match status" value="1"/>
</dbReference>
<dbReference type="AlphaFoldDB" id="A0A1I1DAP7"/>
<feature type="domain" description="N-acetyltransferase" evidence="1">
    <location>
        <begin position="129"/>
        <end position="267"/>
    </location>
</feature>
<evidence type="ECO:0000313" key="2">
    <source>
        <dbReference type="EMBL" id="SFB72011.1"/>
    </source>
</evidence>
<dbReference type="Proteomes" id="UP000199514">
    <property type="component" value="Unassembled WGS sequence"/>
</dbReference>
<evidence type="ECO:0000313" key="3">
    <source>
        <dbReference type="Proteomes" id="UP000199514"/>
    </source>
</evidence>
<dbReference type="OrthoDB" id="977571at2"/>
<dbReference type="InterPro" id="IPR000182">
    <property type="entry name" value="GNAT_dom"/>
</dbReference>
<dbReference type="STRING" id="927664.SAMN05421780_10188"/>
<evidence type="ECO:0000259" key="1">
    <source>
        <dbReference type="PROSITE" id="PS51186"/>
    </source>
</evidence>
<accession>A0A1I1DAP7</accession>